<protein>
    <submittedName>
        <fullName evidence="1">Uncharacterized protein</fullName>
    </submittedName>
</protein>
<organism evidence="1 2">
    <name type="scientific">Sulfitobacter sediminilitoris</name>
    <dbReference type="NCBI Taxonomy" id="2698830"/>
    <lineage>
        <taxon>Bacteria</taxon>
        <taxon>Pseudomonadati</taxon>
        <taxon>Pseudomonadota</taxon>
        <taxon>Alphaproteobacteria</taxon>
        <taxon>Rhodobacterales</taxon>
        <taxon>Roseobacteraceae</taxon>
        <taxon>Sulfitobacter</taxon>
    </lineage>
</organism>
<evidence type="ECO:0000313" key="2">
    <source>
        <dbReference type="Proteomes" id="UP000468591"/>
    </source>
</evidence>
<name>A0A6P0CC17_9RHOB</name>
<evidence type="ECO:0000313" key="1">
    <source>
        <dbReference type="EMBL" id="NEK23729.1"/>
    </source>
</evidence>
<reference evidence="1 2" key="1">
    <citation type="submission" date="2020-01" db="EMBL/GenBank/DDBJ databases">
        <title>Sulfitobacter sediminilitoris sp. nov., isolated from a tidal flat.</title>
        <authorList>
            <person name="Park S."/>
            <person name="Yoon J.-H."/>
        </authorList>
    </citation>
    <scope>NUCLEOTIDE SEQUENCE [LARGE SCALE GENOMIC DNA]</scope>
    <source>
        <strain evidence="1 2">JBTF-M27</strain>
    </source>
</reference>
<sequence>MLALGLFLAALVIDPMVADYVPGAVLKMKAVGPIIADTIGRSWCILYIGDHKDACLMDQRPSSICPIRATLFISARITFWLNVQSLRTNFFDAPVFVALIPIAEGVEETRHPFGLVGLWGY</sequence>
<dbReference type="RefSeq" id="WP_164354649.1">
    <property type="nucleotide sequence ID" value="NZ_JAABNT010000009.1"/>
</dbReference>
<gene>
    <name evidence="1" type="ORF">GV827_15115</name>
</gene>
<proteinExistence type="predicted"/>
<comment type="caution">
    <text evidence="1">The sequence shown here is derived from an EMBL/GenBank/DDBJ whole genome shotgun (WGS) entry which is preliminary data.</text>
</comment>
<keyword evidence="2" id="KW-1185">Reference proteome</keyword>
<dbReference type="AlphaFoldDB" id="A0A6P0CC17"/>
<dbReference type="EMBL" id="JAABNT010000009">
    <property type="protein sequence ID" value="NEK23729.1"/>
    <property type="molecule type" value="Genomic_DNA"/>
</dbReference>
<accession>A0A6P0CC17</accession>
<dbReference type="Proteomes" id="UP000468591">
    <property type="component" value="Unassembled WGS sequence"/>
</dbReference>